<feature type="compositionally biased region" description="Pro residues" evidence="1">
    <location>
        <begin position="553"/>
        <end position="569"/>
    </location>
</feature>
<dbReference type="AlphaFoldDB" id="A0A9P5NY76"/>
<evidence type="ECO:0000256" key="1">
    <source>
        <dbReference type="SAM" id="MobiDB-lite"/>
    </source>
</evidence>
<gene>
    <name evidence="2" type="ORF">CPB84DRAFT_1759565</name>
</gene>
<dbReference type="Proteomes" id="UP000724874">
    <property type="component" value="Unassembled WGS sequence"/>
</dbReference>
<feature type="compositionally biased region" description="Basic and acidic residues" evidence="1">
    <location>
        <begin position="389"/>
        <end position="405"/>
    </location>
</feature>
<accession>A0A9P5NY76</accession>
<dbReference type="EMBL" id="JADNYJ010000002">
    <property type="protein sequence ID" value="KAF8912811.1"/>
    <property type="molecule type" value="Genomic_DNA"/>
</dbReference>
<feature type="compositionally biased region" description="Polar residues" evidence="1">
    <location>
        <begin position="8"/>
        <end position="17"/>
    </location>
</feature>
<dbReference type="OrthoDB" id="3357813at2759"/>
<evidence type="ECO:0000313" key="3">
    <source>
        <dbReference type="Proteomes" id="UP000724874"/>
    </source>
</evidence>
<feature type="region of interest" description="Disordered" evidence="1">
    <location>
        <begin position="545"/>
        <end position="647"/>
    </location>
</feature>
<reference evidence="2" key="1">
    <citation type="submission" date="2020-11" db="EMBL/GenBank/DDBJ databases">
        <authorList>
            <consortium name="DOE Joint Genome Institute"/>
            <person name="Ahrendt S."/>
            <person name="Riley R."/>
            <person name="Andreopoulos W."/>
            <person name="LaButti K."/>
            <person name="Pangilinan J."/>
            <person name="Ruiz-duenas F.J."/>
            <person name="Barrasa J.M."/>
            <person name="Sanchez-Garcia M."/>
            <person name="Camarero S."/>
            <person name="Miyauchi S."/>
            <person name="Serrano A."/>
            <person name="Linde D."/>
            <person name="Babiker R."/>
            <person name="Drula E."/>
            <person name="Ayuso-Fernandez I."/>
            <person name="Pacheco R."/>
            <person name="Padilla G."/>
            <person name="Ferreira P."/>
            <person name="Barriuso J."/>
            <person name="Kellner H."/>
            <person name="Castanera R."/>
            <person name="Alfaro M."/>
            <person name="Ramirez L."/>
            <person name="Pisabarro A.G."/>
            <person name="Kuo A."/>
            <person name="Tritt A."/>
            <person name="Lipzen A."/>
            <person name="He G."/>
            <person name="Yan M."/>
            <person name="Ng V."/>
            <person name="Cullen D."/>
            <person name="Martin F."/>
            <person name="Rosso M.-N."/>
            <person name="Henrissat B."/>
            <person name="Hibbett D."/>
            <person name="Martinez A.T."/>
            <person name="Grigoriev I.V."/>
        </authorList>
    </citation>
    <scope>NUCLEOTIDE SEQUENCE</scope>
    <source>
        <strain evidence="2">AH 44721</strain>
    </source>
</reference>
<feature type="compositionally biased region" description="Polar residues" evidence="1">
    <location>
        <begin position="579"/>
        <end position="606"/>
    </location>
</feature>
<name>A0A9P5NY76_GYMJU</name>
<proteinExistence type="predicted"/>
<organism evidence="2 3">
    <name type="scientific">Gymnopilus junonius</name>
    <name type="common">Spectacular rustgill mushroom</name>
    <name type="synonym">Gymnopilus spectabilis subsp. junonius</name>
    <dbReference type="NCBI Taxonomy" id="109634"/>
    <lineage>
        <taxon>Eukaryota</taxon>
        <taxon>Fungi</taxon>
        <taxon>Dikarya</taxon>
        <taxon>Basidiomycota</taxon>
        <taxon>Agaricomycotina</taxon>
        <taxon>Agaricomycetes</taxon>
        <taxon>Agaricomycetidae</taxon>
        <taxon>Agaricales</taxon>
        <taxon>Agaricineae</taxon>
        <taxon>Hymenogastraceae</taxon>
        <taxon>Gymnopilus</taxon>
    </lineage>
</organism>
<feature type="region of interest" description="Disordered" evidence="1">
    <location>
        <begin position="230"/>
        <end position="271"/>
    </location>
</feature>
<evidence type="ECO:0000313" key="2">
    <source>
        <dbReference type="EMBL" id="KAF8912811.1"/>
    </source>
</evidence>
<sequence length="647" mass="70880">MSEHQVPEDSQSYSSHGPSEPQILIIPTTDSVNFQKGFLGAEGERATIEGELQLKAVDAARWGRVVVSLRSFESAYQHEVELSYVEVELYRKSGPGGPTIPPTMPFSIPLLQDTPQSIQTSHSFLGHTLTASFYPVDGRQPIFSKSLTVHTRRYSAHASTLPASPEVHSIDNPTHVEVQVPRNTFTSGEPIPLYVTVPPPSRETVVNKGLRLRNVRTELVRVIKVRRDVEDHDADTDSDIGMEETESQSQSGSSHLEAHGQQSEPSSSKLPLSPLFLGSSYRAIIARSGASCRFHSSRPIQLRFVLHQTSSGTASDSHGHLGQIESDIENPLLTQSTILHSVSFYIKVHISFVDTSNQTERVSTVVIPISILPPPAPLPQVSQTLDDAYQKKHDRPPARTVRQEEADPSIPHYSEGEAGPSMLSSGAPPPFEERDAPPPFFVSAFDTSSTSRLPTFQESESEIILPEVNDHMDEVPLLREIPGEGTIFGFPPDQQFDGHSEDMQRSLTPPPTLEMASRDTNLTALTDQPSHITIEAINLVLDQREEVVQVEEQPPPPPAMDDPSDPPPSIDSDFRSPATVGQGSPSRAASHSYHQSDANHTLQTPTPASPPEEAQVSHGHAPPPYLNPDGHHEIENDQVVRPPPYAD</sequence>
<feature type="region of interest" description="Disordered" evidence="1">
    <location>
        <begin position="1"/>
        <end position="22"/>
    </location>
</feature>
<feature type="region of interest" description="Disordered" evidence="1">
    <location>
        <begin position="389"/>
        <end position="431"/>
    </location>
</feature>
<comment type="caution">
    <text evidence="2">The sequence shown here is derived from an EMBL/GenBank/DDBJ whole genome shotgun (WGS) entry which is preliminary data.</text>
</comment>
<protein>
    <submittedName>
        <fullName evidence="2">Uncharacterized protein</fullName>
    </submittedName>
</protein>
<keyword evidence="3" id="KW-1185">Reference proteome</keyword>
<feature type="compositionally biased region" description="Acidic residues" evidence="1">
    <location>
        <begin position="231"/>
        <end position="246"/>
    </location>
</feature>